<feature type="region of interest" description="Disordered" evidence="1">
    <location>
        <begin position="68"/>
        <end position="103"/>
    </location>
</feature>
<evidence type="ECO:0008006" key="3">
    <source>
        <dbReference type="Google" id="ProtNLM"/>
    </source>
</evidence>
<feature type="non-terminal residue" evidence="2">
    <location>
        <position position="1"/>
    </location>
</feature>
<dbReference type="GO" id="GO:0005524">
    <property type="term" value="F:ATP binding"/>
    <property type="evidence" value="ECO:0007669"/>
    <property type="project" value="InterPro"/>
</dbReference>
<dbReference type="AlphaFoldDB" id="X0UDH8"/>
<gene>
    <name evidence="2" type="ORF">S01H1_40166</name>
</gene>
<dbReference type="GO" id="GO:0003677">
    <property type="term" value="F:DNA binding"/>
    <property type="evidence" value="ECO:0007669"/>
    <property type="project" value="InterPro"/>
</dbReference>
<protein>
    <recommendedName>
        <fullName evidence="3">DNA topoisomerase type IIA domain-containing protein</fullName>
    </recommendedName>
</protein>
<proteinExistence type="predicted"/>
<evidence type="ECO:0000256" key="1">
    <source>
        <dbReference type="SAM" id="MobiDB-lite"/>
    </source>
</evidence>
<dbReference type="SUPFAM" id="SSF56719">
    <property type="entry name" value="Type II DNA topoisomerase"/>
    <property type="match status" value="1"/>
</dbReference>
<dbReference type="Gene3D" id="1.10.268.10">
    <property type="entry name" value="Topoisomerase, domain 3"/>
    <property type="match status" value="1"/>
</dbReference>
<sequence>EFDMVDEDKSYKYLRTMPIDSVEEENFARLMKEREAKEKELEVLKAKSIESMWLGELNTLKIKYKKYKQERKNRQSGKSMKKIKLSKKKRKIKKKNVGNKLIN</sequence>
<reference evidence="2" key="1">
    <citation type="journal article" date="2014" name="Front. Microbiol.">
        <title>High frequency of phylogenetically diverse reductive dehalogenase-homologous genes in deep subseafloor sedimentary metagenomes.</title>
        <authorList>
            <person name="Kawai M."/>
            <person name="Futagami T."/>
            <person name="Toyoda A."/>
            <person name="Takaki Y."/>
            <person name="Nishi S."/>
            <person name="Hori S."/>
            <person name="Arai W."/>
            <person name="Tsubouchi T."/>
            <person name="Morono Y."/>
            <person name="Uchiyama I."/>
            <person name="Ito T."/>
            <person name="Fujiyama A."/>
            <person name="Inagaki F."/>
            <person name="Takami H."/>
        </authorList>
    </citation>
    <scope>NUCLEOTIDE SEQUENCE</scope>
    <source>
        <strain evidence="2">Expedition CK06-06</strain>
    </source>
</reference>
<dbReference type="InterPro" id="IPR013760">
    <property type="entry name" value="Topo_IIA-like_dom_sf"/>
</dbReference>
<accession>X0UDH8</accession>
<dbReference type="EMBL" id="BARS01025411">
    <property type="protein sequence ID" value="GAG03834.1"/>
    <property type="molecule type" value="Genomic_DNA"/>
</dbReference>
<dbReference type="InterPro" id="IPR013757">
    <property type="entry name" value="Topo_IIA_A_a_sf"/>
</dbReference>
<evidence type="ECO:0000313" key="2">
    <source>
        <dbReference type="EMBL" id="GAG03834.1"/>
    </source>
</evidence>
<dbReference type="GO" id="GO:0003918">
    <property type="term" value="F:DNA topoisomerase type II (double strand cut, ATP-hydrolyzing) activity"/>
    <property type="evidence" value="ECO:0007669"/>
    <property type="project" value="InterPro"/>
</dbReference>
<feature type="compositionally biased region" description="Basic residues" evidence="1">
    <location>
        <begin position="68"/>
        <end position="97"/>
    </location>
</feature>
<name>X0UDH8_9ZZZZ</name>
<comment type="caution">
    <text evidence="2">The sequence shown here is derived from an EMBL/GenBank/DDBJ whole genome shotgun (WGS) entry which is preliminary data.</text>
</comment>
<organism evidence="2">
    <name type="scientific">marine sediment metagenome</name>
    <dbReference type="NCBI Taxonomy" id="412755"/>
    <lineage>
        <taxon>unclassified sequences</taxon>
        <taxon>metagenomes</taxon>
        <taxon>ecological metagenomes</taxon>
    </lineage>
</organism>